<gene>
    <name evidence="3" type="ORF">CWS31_008955</name>
</gene>
<comment type="caution">
    <text evidence="3">The sequence shown here is derived from an EMBL/GenBank/DDBJ whole genome shotgun (WGS) entry which is preliminary data.</text>
</comment>
<accession>A0ABY3MXK5</accession>
<sequence length="377" mass="42510">MKKLNVLQFICSSGFYGAERWVLALAKYLNPQEVNCHLAVTIESGNDELKIIDEFNKLEGNIFQLSMGNRFDLKVVDKLVDVIKNNDIDIIHTHGYKSDILGLLAAKKAGIKIVITPHGFSNGIDFKLRCFIWLGCQTFRFADIVAPLSKALCDDVRGFGVKEERLVYVQNGVDLSEVEEQKIKENPLKSVGDNKRIGFVGQMISRKNIKDILDIFESLAGKHPNITLSLLGDGESRVELEEYTKSLTHKDRIEFLGFRDDRLELLQSFDLFVMTSSLEGIPRCLMEATAMGVPVAAYNIAGIDQLIEHEKTGLLAPYGEKELLATYWETLLFNEEKATELSNAAYEFVNANYSGKRMSDEYTEIFNRLMDGNNAKK</sequence>
<protein>
    <submittedName>
        <fullName evidence="3">Glycosyltransferase family 4 protein</fullName>
    </submittedName>
</protein>
<dbReference type="Pfam" id="PF13439">
    <property type="entry name" value="Glyco_transf_4"/>
    <property type="match status" value="1"/>
</dbReference>
<dbReference type="PANTHER" id="PTHR45947:SF3">
    <property type="entry name" value="SULFOQUINOVOSYL TRANSFERASE SQD2"/>
    <property type="match status" value="1"/>
</dbReference>
<evidence type="ECO:0000259" key="2">
    <source>
        <dbReference type="Pfam" id="PF13439"/>
    </source>
</evidence>
<name>A0ABY3MXK5_9GAMM</name>
<dbReference type="InterPro" id="IPR050194">
    <property type="entry name" value="Glycosyltransferase_grp1"/>
</dbReference>
<proteinExistence type="predicted"/>
<dbReference type="InterPro" id="IPR028098">
    <property type="entry name" value="Glyco_trans_4-like_N"/>
</dbReference>
<evidence type="ECO:0000313" key="4">
    <source>
        <dbReference type="Proteomes" id="UP000815846"/>
    </source>
</evidence>
<feature type="domain" description="Glycosyl transferase family 1" evidence="1">
    <location>
        <begin position="184"/>
        <end position="347"/>
    </location>
</feature>
<dbReference type="Pfam" id="PF00534">
    <property type="entry name" value="Glycos_transf_1"/>
    <property type="match status" value="1"/>
</dbReference>
<dbReference type="InterPro" id="IPR001296">
    <property type="entry name" value="Glyco_trans_1"/>
</dbReference>
<dbReference type="EMBL" id="PJAI02000008">
    <property type="protein sequence ID" value="TYK65767.1"/>
    <property type="molecule type" value="Genomic_DNA"/>
</dbReference>
<dbReference type="Proteomes" id="UP000815846">
    <property type="component" value="Unassembled WGS sequence"/>
</dbReference>
<dbReference type="Gene3D" id="3.40.50.2000">
    <property type="entry name" value="Glycogen Phosphorylase B"/>
    <property type="match status" value="2"/>
</dbReference>
<reference evidence="3 4" key="1">
    <citation type="submission" date="2019-08" db="EMBL/GenBank/DDBJ databases">
        <title>Microbe sample from Colwellia echini.</title>
        <authorList>
            <person name="Christiansen L."/>
            <person name="Pathiraja D."/>
            <person name="Schultz-Johansen M."/>
            <person name="Choi I.-G."/>
            <person name="Stougaard P."/>
        </authorList>
    </citation>
    <scope>NUCLEOTIDE SEQUENCE [LARGE SCALE GENOMIC DNA]</scope>
    <source>
        <strain evidence="3 4">A3</strain>
    </source>
</reference>
<evidence type="ECO:0000259" key="1">
    <source>
        <dbReference type="Pfam" id="PF00534"/>
    </source>
</evidence>
<keyword evidence="4" id="KW-1185">Reference proteome</keyword>
<dbReference type="CDD" id="cd03801">
    <property type="entry name" value="GT4_PimA-like"/>
    <property type="match status" value="1"/>
</dbReference>
<dbReference type="SUPFAM" id="SSF53756">
    <property type="entry name" value="UDP-Glycosyltransferase/glycogen phosphorylase"/>
    <property type="match status" value="1"/>
</dbReference>
<feature type="domain" description="Glycosyltransferase subfamily 4-like N-terminal" evidence="2">
    <location>
        <begin position="17"/>
        <end position="176"/>
    </location>
</feature>
<evidence type="ECO:0000313" key="3">
    <source>
        <dbReference type="EMBL" id="TYK65767.1"/>
    </source>
</evidence>
<dbReference type="RefSeq" id="WP_101344877.1">
    <property type="nucleotide sequence ID" value="NZ_PJAI02000008.1"/>
</dbReference>
<dbReference type="PANTHER" id="PTHR45947">
    <property type="entry name" value="SULFOQUINOVOSYL TRANSFERASE SQD2"/>
    <property type="match status" value="1"/>
</dbReference>
<organism evidence="3 4">
    <name type="scientific">Colwellia echini</name>
    <dbReference type="NCBI Taxonomy" id="1982103"/>
    <lineage>
        <taxon>Bacteria</taxon>
        <taxon>Pseudomonadati</taxon>
        <taxon>Pseudomonadota</taxon>
        <taxon>Gammaproteobacteria</taxon>
        <taxon>Alteromonadales</taxon>
        <taxon>Colwelliaceae</taxon>
        <taxon>Colwellia</taxon>
    </lineage>
</organism>